<keyword evidence="3 19" id="KW-0813">Transport</keyword>
<dbReference type="EMBL" id="VXBZ01008074">
    <property type="protein sequence ID" value="NXP51505.1"/>
    <property type="molecule type" value="Genomic_DNA"/>
</dbReference>
<evidence type="ECO:0000256" key="11">
    <source>
        <dbReference type="ARBA" id="ARBA00023065"/>
    </source>
</evidence>
<accession>A0A7L2AWM7</accession>
<keyword evidence="11 19" id="KW-0406">Ion transport</keyword>
<evidence type="ECO:0000256" key="14">
    <source>
        <dbReference type="ARBA" id="ARBA00023180"/>
    </source>
</evidence>
<evidence type="ECO:0000256" key="3">
    <source>
        <dbReference type="ARBA" id="ARBA00022448"/>
    </source>
</evidence>
<evidence type="ECO:0000259" key="21">
    <source>
        <dbReference type="Pfam" id="PF24609"/>
    </source>
</evidence>
<comment type="function">
    <text evidence="19">Mediates the voltage-dependent sodium ion permeability of excitable membranes. Assuming opened or closed conformations in response to the voltage difference across the membrane, the protein forms a sodium-selective channel through which Na(+) ions may pass in accordance with their electrochemical gradient.</text>
</comment>
<evidence type="ECO:0000256" key="2">
    <source>
        <dbReference type="ARBA" id="ARBA00006764"/>
    </source>
</evidence>
<dbReference type="PANTHER" id="PTHR10037:SF208">
    <property type="entry name" value="SODIUM CHANNEL PROTEIN TYPE 10 SUBUNIT ALPHA"/>
    <property type="match status" value="1"/>
</dbReference>
<dbReference type="FunFam" id="1.10.238.10:FF:000002">
    <property type="entry name" value="Sodium channel protein"/>
    <property type="match status" value="1"/>
</dbReference>
<keyword evidence="10 19" id="KW-0915">Sodium</keyword>
<evidence type="ECO:0000256" key="1">
    <source>
        <dbReference type="ARBA" id="ARBA00004651"/>
    </source>
</evidence>
<keyword evidence="6 19" id="KW-0812">Transmembrane</keyword>
<keyword evidence="15 19" id="KW-0739">Sodium transport</keyword>
<evidence type="ECO:0000256" key="17">
    <source>
        <dbReference type="ARBA" id="ARBA00025291"/>
    </source>
</evidence>
<comment type="caution">
    <text evidence="19">Lacks conserved residue(s) required for the propagation of feature annotation.</text>
</comment>
<dbReference type="InterPro" id="IPR044564">
    <property type="entry name" value="Na_chnl_inactivation_gate"/>
</dbReference>
<evidence type="ECO:0000256" key="13">
    <source>
        <dbReference type="ARBA" id="ARBA00023157"/>
    </source>
</evidence>
<sequence>ATFKGWTDIMYAAVDSRQIDEQPKFEAFLAMYMYFVIFIIFGSFFMLNLFIGVVISNFNQQRKKISGKDLFLTEEQKKYYNALKKLGSKKPQKPIPRPSNVVQGLLFDIVSHKAFDITVVIFICLNMVIMMAEIHHNGVKNVLNKINYFFVAVFTGECVIKILALRHYFFTSGWNIFDLAVVVLSLVSIGLSEGFETLFSPTLLRIFRLSRIGRILRLIRRARGIRTLLFALLMSLPALFNIGLLLFLVMFIYAIVGMTNFACLGWEGGIDNLFNFQTFDSSILCLFQITTSAGWDGLLVPLLKGSDSCAPNLNLTGEQRKNCTNREVGILFFVSYVIISFLIVVNMYIAVILENFSVATEESTDPLCEDDFDMFYETWGKFDPQATQFIEYSALSDFADALAEPLRVPKPNKFHLISMDLPIVSGDKIHCLDILLALTKRVLGESGHLDGLELHMEEKFMAANPSKVSYKPITTTLKRKQEEVSALIIQRAFRRHMVERTFKKKSFLYRYKRSNSAVLEETQEKESLIASMLNDSNGRKLDKSWTTSSISLPLFYDGVAETESENV</sequence>
<keyword evidence="16 19" id="KW-0407">Ion channel</keyword>
<gene>
    <name evidence="22" type="primary">Scn5a_2</name>
    <name evidence="22" type="ORF">HELFUL_R01554</name>
</gene>
<evidence type="ECO:0000256" key="19">
    <source>
        <dbReference type="RuleBase" id="RU361132"/>
    </source>
</evidence>
<evidence type="ECO:0000256" key="6">
    <source>
        <dbReference type="ARBA" id="ARBA00022692"/>
    </source>
</evidence>
<dbReference type="Proteomes" id="UP000590868">
    <property type="component" value="Unassembled WGS sequence"/>
</dbReference>
<keyword evidence="5" id="KW-1003">Cell membrane</keyword>
<evidence type="ECO:0000256" key="16">
    <source>
        <dbReference type="ARBA" id="ARBA00023303"/>
    </source>
</evidence>
<dbReference type="Gene3D" id="1.20.5.1190">
    <property type="entry name" value="iswi atpase"/>
    <property type="match status" value="1"/>
</dbReference>
<organism evidence="22 23">
    <name type="scientific">Heliornis fulica</name>
    <name type="common">sungrebe</name>
    <dbReference type="NCBI Taxonomy" id="54369"/>
    <lineage>
        <taxon>Eukaryota</taxon>
        <taxon>Metazoa</taxon>
        <taxon>Chordata</taxon>
        <taxon>Craniata</taxon>
        <taxon>Vertebrata</taxon>
        <taxon>Euteleostomi</taxon>
        <taxon>Archelosauria</taxon>
        <taxon>Archosauria</taxon>
        <taxon>Dinosauria</taxon>
        <taxon>Saurischia</taxon>
        <taxon>Theropoda</taxon>
        <taxon>Coelurosauria</taxon>
        <taxon>Aves</taxon>
        <taxon>Neognathae</taxon>
        <taxon>Neoaves</taxon>
        <taxon>Gruiformes</taxon>
        <taxon>Heliornithidae</taxon>
        <taxon>Heliornis</taxon>
    </lineage>
</organism>
<keyword evidence="14" id="KW-0325">Glycoprotein</keyword>
<reference evidence="22 23" key="1">
    <citation type="submission" date="2019-09" db="EMBL/GenBank/DDBJ databases">
        <title>Bird 10,000 Genomes (B10K) Project - Family phase.</title>
        <authorList>
            <person name="Zhang G."/>
        </authorList>
    </citation>
    <scope>NUCLEOTIDE SEQUENCE [LARGE SCALE GENOMIC DNA]</scope>
    <source>
        <strain evidence="22">B10K-DU-001-55</strain>
        <tissue evidence="22">Muscle</tissue>
    </source>
</reference>
<feature type="non-terminal residue" evidence="22">
    <location>
        <position position="1"/>
    </location>
</feature>
<feature type="transmembrane region" description="Helical" evidence="19">
    <location>
        <begin position="330"/>
        <end position="353"/>
    </location>
</feature>
<dbReference type="GO" id="GO:0001518">
    <property type="term" value="C:voltage-gated sodium channel complex"/>
    <property type="evidence" value="ECO:0007669"/>
    <property type="project" value="UniProtKB-UniRule"/>
</dbReference>
<dbReference type="InterPro" id="IPR058542">
    <property type="entry name" value="IQ_SCN5A_C"/>
</dbReference>
<dbReference type="GO" id="GO:0019228">
    <property type="term" value="P:neuronal action potential"/>
    <property type="evidence" value="ECO:0007669"/>
    <property type="project" value="TreeGrafter"/>
</dbReference>
<dbReference type="FunFam" id="1.20.120.350:FF:000065">
    <property type="entry name" value="Sodium channel protein"/>
    <property type="match status" value="1"/>
</dbReference>
<dbReference type="GO" id="GO:0005248">
    <property type="term" value="F:voltage-gated sodium channel activity"/>
    <property type="evidence" value="ECO:0007669"/>
    <property type="project" value="InterPro"/>
</dbReference>
<evidence type="ECO:0000256" key="8">
    <source>
        <dbReference type="ARBA" id="ARBA00022882"/>
    </source>
</evidence>
<feature type="domain" description="SCN5A-like C-terminal IQ motif" evidence="21">
    <location>
        <begin position="475"/>
        <end position="508"/>
    </location>
</feature>
<evidence type="ECO:0000313" key="22">
    <source>
        <dbReference type="EMBL" id="NXP51505.1"/>
    </source>
</evidence>
<dbReference type="InterPro" id="IPR027359">
    <property type="entry name" value="Volt_channel_dom_sf"/>
</dbReference>
<dbReference type="FunFam" id="1.10.287.70:FF:000001">
    <property type="entry name" value="Sodium channel protein"/>
    <property type="match status" value="1"/>
</dbReference>
<dbReference type="PRINTS" id="PR00170">
    <property type="entry name" value="NACHANNEL"/>
</dbReference>
<feature type="transmembrane region" description="Helical" evidence="19">
    <location>
        <begin position="146"/>
        <end position="164"/>
    </location>
</feature>
<evidence type="ECO:0000256" key="9">
    <source>
        <dbReference type="ARBA" id="ARBA00022989"/>
    </source>
</evidence>
<dbReference type="InterPro" id="IPR001696">
    <property type="entry name" value="Na_channel_asu"/>
</dbReference>
<dbReference type="GO" id="GO:0086010">
    <property type="term" value="P:membrane depolarization during action potential"/>
    <property type="evidence" value="ECO:0007669"/>
    <property type="project" value="TreeGrafter"/>
</dbReference>
<dbReference type="Pfam" id="PF00520">
    <property type="entry name" value="Ion_trans"/>
    <property type="match status" value="2"/>
</dbReference>
<dbReference type="CDD" id="cd13433">
    <property type="entry name" value="Na_channel_gate"/>
    <property type="match status" value="1"/>
</dbReference>
<feature type="non-terminal residue" evidence="22">
    <location>
        <position position="567"/>
    </location>
</feature>
<dbReference type="SUPFAM" id="SSF81324">
    <property type="entry name" value="Voltage-gated potassium channels"/>
    <property type="match status" value="2"/>
</dbReference>
<comment type="subcellular location">
    <subcellularLocation>
        <location evidence="1 19">Cell membrane</location>
        <topology evidence="1 19">Multi-pass membrane protein</topology>
    </subcellularLocation>
</comment>
<keyword evidence="23" id="KW-1185">Reference proteome</keyword>
<comment type="function">
    <text evidence="17">Tetrodotoxin-resistant channel that mediates the voltage-dependent sodium ion permeability of excitable membranes. Assuming opened or closed conformations in response to the voltage difference across the membrane, the protein forms a sodium-selective channel through which sodium ions may pass in accordance with their electrochemical gradient. Plays a role in neuropathic pain mechanisms.</text>
</comment>
<evidence type="ECO:0000256" key="4">
    <source>
        <dbReference type="ARBA" id="ARBA00022461"/>
    </source>
</evidence>
<comment type="similarity">
    <text evidence="2">Belongs to the sodium channel (TC 1.A.1.10) family. Nav1.8/SCN10A subfamily.</text>
</comment>
<dbReference type="PROSITE" id="PS50096">
    <property type="entry name" value="IQ"/>
    <property type="match status" value="1"/>
</dbReference>
<dbReference type="Gene3D" id="1.20.120.350">
    <property type="entry name" value="Voltage-gated potassium channels. Chain C"/>
    <property type="match status" value="1"/>
</dbReference>
<feature type="domain" description="Ion transport" evidence="20">
    <location>
        <begin position="112"/>
        <end position="363"/>
    </location>
</feature>
<proteinExistence type="inferred from homology"/>
<keyword evidence="7" id="KW-0677">Repeat</keyword>
<dbReference type="Gene3D" id="1.10.287.70">
    <property type="match status" value="2"/>
</dbReference>
<comment type="caution">
    <text evidence="22">The sequence shown here is derived from an EMBL/GenBank/DDBJ whole genome shotgun (WGS) entry which is preliminary data.</text>
</comment>
<keyword evidence="8 19" id="KW-0851">Voltage-gated channel</keyword>
<evidence type="ECO:0000256" key="5">
    <source>
        <dbReference type="ARBA" id="ARBA00022475"/>
    </source>
</evidence>
<feature type="transmembrane region" description="Helical" evidence="19">
    <location>
        <begin position="114"/>
        <end position="134"/>
    </location>
</feature>
<feature type="transmembrane region" description="Helical" evidence="19">
    <location>
        <begin position="32"/>
        <end position="55"/>
    </location>
</feature>
<dbReference type="Pfam" id="PF24609">
    <property type="entry name" value="IQ_SCN5A_C"/>
    <property type="match status" value="1"/>
</dbReference>
<keyword evidence="13" id="KW-1015">Disulfide bond</keyword>
<protein>
    <recommendedName>
        <fullName evidence="19">Sodium channel protein</fullName>
    </recommendedName>
</protein>
<dbReference type="InterPro" id="IPR043203">
    <property type="entry name" value="VGCC_Ca_Na"/>
</dbReference>
<evidence type="ECO:0000313" key="23">
    <source>
        <dbReference type="Proteomes" id="UP000590868"/>
    </source>
</evidence>
<dbReference type="Gene3D" id="1.10.238.10">
    <property type="entry name" value="EF-hand"/>
    <property type="match status" value="1"/>
</dbReference>
<evidence type="ECO:0000259" key="20">
    <source>
        <dbReference type="Pfam" id="PF00520"/>
    </source>
</evidence>
<keyword evidence="12 19" id="KW-0472">Membrane</keyword>
<evidence type="ECO:0000256" key="7">
    <source>
        <dbReference type="ARBA" id="ARBA00022737"/>
    </source>
</evidence>
<dbReference type="AlphaFoldDB" id="A0A7L2AWM7"/>
<name>A0A7L2AWM7_9GRUI</name>
<dbReference type="FunFam" id="1.20.5.1190:FF:000001">
    <property type="entry name" value="Sodium channel protein"/>
    <property type="match status" value="1"/>
</dbReference>
<dbReference type="OrthoDB" id="2984333at2759"/>
<evidence type="ECO:0000256" key="12">
    <source>
        <dbReference type="ARBA" id="ARBA00023136"/>
    </source>
</evidence>
<keyword evidence="4 19" id="KW-0894">Sodium channel</keyword>
<keyword evidence="9 19" id="KW-1133">Transmembrane helix</keyword>
<comment type="subunit">
    <text evidence="18">The channel consists of an ion conducting pore forming alpha-subunit regulated by one or more associated auxiliary subunits SCN1B, SCN2B and SCN3B; electrophysiological properties may vary depending on the type of the associated beta subunits. Found in a number of complexes with PRX, DYNLT1 and PDZD2. Interacts with proteins such as FSTL1, PRX, DYNLT1, PDZD2, S100A10 and many others. Interacts with NEDD4 and NEDD4L.</text>
</comment>
<dbReference type="InterPro" id="IPR005821">
    <property type="entry name" value="Ion_trans_dom"/>
</dbReference>
<evidence type="ECO:0000256" key="10">
    <source>
        <dbReference type="ARBA" id="ARBA00023053"/>
    </source>
</evidence>
<feature type="transmembrane region" description="Helical" evidence="19">
    <location>
        <begin position="228"/>
        <end position="256"/>
    </location>
</feature>
<feature type="domain" description="Ion transport" evidence="20">
    <location>
        <begin position="2"/>
        <end position="64"/>
    </location>
</feature>
<evidence type="ECO:0000256" key="18">
    <source>
        <dbReference type="ARBA" id="ARBA00047025"/>
    </source>
</evidence>
<evidence type="ECO:0000256" key="15">
    <source>
        <dbReference type="ARBA" id="ARBA00023201"/>
    </source>
</evidence>
<dbReference type="PANTHER" id="PTHR10037">
    <property type="entry name" value="VOLTAGE-GATED CATION CHANNEL CALCIUM AND SODIUM"/>
    <property type="match status" value="1"/>
</dbReference>